<evidence type="ECO:0000313" key="2">
    <source>
        <dbReference type="EMBL" id="WZL70515.1"/>
    </source>
</evidence>
<protein>
    <submittedName>
        <fullName evidence="2">Uncharacterized protein</fullName>
    </submittedName>
</protein>
<evidence type="ECO:0000256" key="1">
    <source>
        <dbReference type="SAM" id="MobiDB-lite"/>
    </source>
</evidence>
<gene>
    <name evidence="2" type="ORF">QBE51_03000</name>
</gene>
<dbReference type="EMBL" id="CP121687">
    <property type="protein sequence ID" value="WZL70515.1"/>
    <property type="molecule type" value="Genomic_DNA"/>
</dbReference>
<dbReference type="RefSeq" id="WP_341877481.1">
    <property type="nucleotide sequence ID" value="NZ_CP121687.1"/>
</dbReference>
<dbReference type="Proteomes" id="UP001486565">
    <property type="component" value="Chromosome"/>
</dbReference>
<reference evidence="2 3" key="1">
    <citation type="submission" date="2023-03" db="EMBL/GenBank/DDBJ databases">
        <title>Novel Species.</title>
        <authorList>
            <person name="Ma S."/>
        </authorList>
    </citation>
    <scope>NUCLEOTIDE SEQUENCE [LARGE SCALE GENOMIC DNA]</scope>
    <source>
        <strain evidence="2 3">LIND6LT2</strain>
    </source>
</reference>
<proteinExistence type="predicted"/>
<sequence length="57" mass="6666">MPEMKFFPDNISKTTTNKKEKNSDLEMKNDQRENEQPQNPFFDLSKDDVFSAPKDGI</sequence>
<name>A0ABZ2Y6I1_9FIRM</name>
<accession>A0ABZ2Y6I1</accession>
<keyword evidence="3" id="KW-1185">Reference proteome</keyword>
<feature type="region of interest" description="Disordered" evidence="1">
    <location>
        <begin position="1"/>
        <end position="57"/>
    </location>
</feature>
<organism evidence="2 3">
    <name type="scientific">Defluviitalea saccharophila</name>
    <dbReference type="NCBI Taxonomy" id="879970"/>
    <lineage>
        <taxon>Bacteria</taxon>
        <taxon>Bacillati</taxon>
        <taxon>Bacillota</taxon>
        <taxon>Clostridia</taxon>
        <taxon>Lachnospirales</taxon>
        <taxon>Defluviitaleaceae</taxon>
        <taxon>Defluviitalea</taxon>
    </lineage>
</organism>
<evidence type="ECO:0000313" key="3">
    <source>
        <dbReference type="Proteomes" id="UP001486565"/>
    </source>
</evidence>
<feature type="compositionally biased region" description="Basic and acidic residues" evidence="1">
    <location>
        <begin position="17"/>
        <end position="35"/>
    </location>
</feature>